<dbReference type="InterPro" id="IPR036412">
    <property type="entry name" value="HAD-like_sf"/>
</dbReference>
<sequence>MSDAATARPRLDAAGACARYEAIRPRLPQARFPAAAVELADLGALADEIDVFVLDGFGVLNIGEAPVPDAPERMAALRARGRRLVVLTNSATQPSRETARKYGKLGMRFAAEEIVSSRDAMAAAMARRSDRLNWGVAATAASELDEIGPGCFALGDDPADYARATGFALLSANDWTPARQALLVAALKDRPRPVLVGNPDLVAPRENGLSLEPGFYAHALWDETGAAPEFHGKPYRDAFAMVAARLPAGTDPKRVAMVGDTLHTDILGGAAQGWRTVLVRAHGLLRALDHHALIRETGIVPDFIVETT</sequence>
<keyword evidence="1" id="KW-0378">Hydrolase</keyword>
<dbReference type="Gene3D" id="3.40.50.1000">
    <property type="entry name" value="HAD superfamily/HAD-like"/>
    <property type="match status" value="2"/>
</dbReference>
<reference evidence="1 2" key="1">
    <citation type="submission" date="2016-10" db="EMBL/GenBank/DDBJ databases">
        <authorList>
            <person name="de Groot N.N."/>
        </authorList>
    </citation>
    <scope>NUCLEOTIDE SEQUENCE [LARGE SCALE GENOMIC DNA]</scope>
    <source>
        <strain evidence="1 2">DSM 15345</strain>
    </source>
</reference>
<dbReference type="RefSeq" id="WP_093253742.1">
    <property type="nucleotide sequence ID" value="NZ_FNQM01000006.1"/>
</dbReference>
<evidence type="ECO:0000313" key="2">
    <source>
        <dbReference type="Proteomes" id="UP000198703"/>
    </source>
</evidence>
<dbReference type="GO" id="GO:0016791">
    <property type="term" value="F:phosphatase activity"/>
    <property type="evidence" value="ECO:0007669"/>
    <property type="project" value="TreeGrafter"/>
</dbReference>
<gene>
    <name evidence="1" type="ORF">SAMN05444370_106180</name>
</gene>
<proteinExistence type="predicted"/>
<dbReference type="InterPro" id="IPR023214">
    <property type="entry name" value="HAD_sf"/>
</dbReference>
<keyword evidence="2" id="KW-1185">Reference proteome</keyword>
<name>A0A1H4C3F9_9RHOB</name>
<dbReference type="PANTHER" id="PTHR19288:SF46">
    <property type="entry name" value="HALOACID DEHALOGENASE-LIKE HYDROLASE DOMAIN-CONTAINING PROTEIN 2"/>
    <property type="match status" value="1"/>
</dbReference>
<organism evidence="1 2">
    <name type="scientific">Rubrimonas cliftonensis</name>
    <dbReference type="NCBI Taxonomy" id="89524"/>
    <lineage>
        <taxon>Bacteria</taxon>
        <taxon>Pseudomonadati</taxon>
        <taxon>Pseudomonadota</taxon>
        <taxon>Alphaproteobacteria</taxon>
        <taxon>Rhodobacterales</taxon>
        <taxon>Paracoccaceae</taxon>
        <taxon>Rubrimonas</taxon>
    </lineage>
</organism>
<dbReference type="Proteomes" id="UP000198703">
    <property type="component" value="Unassembled WGS sequence"/>
</dbReference>
<dbReference type="OrthoDB" id="148966at2"/>
<dbReference type="PANTHER" id="PTHR19288">
    <property type="entry name" value="4-NITROPHENYLPHOSPHATASE-RELATED"/>
    <property type="match status" value="1"/>
</dbReference>
<protein>
    <submittedName>
        <fullName evidence="1">HAD-superfamily class IIA hydrolase, TIGR01459</fullName>
    </submittedName>
</protein>
<dbReference type="STRING" id="89524.SAMN05444370_106180"/>
<dbReference type="InterPro" id="IPR006357">
    <property type="entry name" value="HAD-SF_hydro_IIA"/>
</dbReference>
<dbReference type="Pfam" id="PF13344">
    <property type="entry name" value="Hydrolase_6"/>
    <property type="match status" value="1"/>
</dbReference>
<dbReference type="GO" id="GO:0005737">
    <property type="term" value="C:cytoplasm"/>
    <property type="evidence" value="ECO:0007669"/>
    <property type="project" value="TreeGrafter"/>
</dbReference>
<evidence type="ECO:0000313" key="1">
    <source>
        <dbReference type="EMBL" id="SEA54823.1"/>
    </source>
</evidence>
<dbReference type="AlphaFoldDB" id="A0A1H4C3F9"/>
<dbReference type="EMBL" id="FNQM01000006">
    <property type="protein sequence ID" value="SEA54823.1"/>
    <property type="molecule type" value="Genomic_DNA"/>
</dbReference>
<dbReference type="SUPFAM" id="SSF56784">
    <property type="entry name" value="HAD-like"/>
    <property type="match status" value="1"/>
</dbReference>
<accession>A0A1H4C3F9</accession>
<dbReference type="Pfam" id="PF13242">
    <property type="entry name" value="Hydrolase_like"/>
    <property type="match status" value="1"/>
</dbReference>